<sequence>MAETSIAYQRYPINVTPLGGNGPKQ</sequence>
<comment type="caution">
    <text evidence="1">The sequence shown here is derived from an EMBL/GenBank/DDBJ whole genome shotgun (WGS) entry which is preliminary data.</text>
</comment>
<keyword evidence="2" id="KW-1185">Reference proteome</keyword>
<gene>
    <name evidence="1" type="ORF">CCACVL1_26064</name>
</gene>
<dbReference type="AlphaFoldDB" id="A0A1R3GG21"/>
<feature type="non-terminal residue" evidence="1">
    <location>
        <position position="25"/>
    </location>
</feature>
<evidence type="ECO:0000313" key="2">
    <source>
        <dbReference type="Proteomes" id="UP000188268"/>
    </source>
</evidence>
<protein>
    <submittedName>
        <fullName evidence="1">Uncharacterized protein</fullName>
    </submittedName>
</protein>
<reference evidence="1 2" key="1">
    <citation type="submission" date="2013-09" db="EMBL/GenBank/DDBJ databases">
        <title>Corchorus capsularis genome sequencing.</title>
        <authorList>
            <person name="Alam M."/>
            <person name="Haque M.S."/>
            <person name="Islam M.S."/>
            <person name="Emdad E.M."/>
            <person name="Islam M.M."/>
            <person name="Ahmed B."/>
            <person name="Halim A."/>
            <person name="Hossen Q.M.M."/>
            <person name="Hossain M.Z."/>
            <person name="Ahmed R."/>
            <person name="Khan M.M."/>
            <person name="Islam R."/>
            <person name="Rashid M.M."/>
            <person name="Khan S.A."/>
            <person name="Rahman M.S."/>
            <person name="Alam M."/>
        </authorList>
    </citation>
    <scope>NUCLEOTIDE SEQUENCE [LARGE SCALE GENOMIC DNA]</scope>
    <source>
        <strain evidence="2">cv. CVL-1</strain>
        <tissue evidence="1">Whole seedling</tissue>
    </source>
</reference>
<dbReference type="EMBL" id="AWWV01014432">
    <property type="protein sequence ID" value="OMO57017.1"/>
    <property type="molecule type" value="Genomic_DNA"/>
</dbReference>
<name>A0A1R3GG21_COCAP</name>
<proteinExistence type="predicted"/>
<organism evidence="1 2">
    <name type="scientific">Corchorus capsularis</name>
    <name type="common">Jute</name>
    <dbReference type="NCBI Taxonomy" id="210143"/>
    <lineage>
        <taxon>Eukaryota</taxon>
        <taxon>Viridiplantae</taxon>
        <taxon>Streptophyta</taxon>
        <taxon>Embryophyta</taxon>
        <taxon>Tracheophyta</taxon>
        <taxon>Spermatophyta</taxon>
        <taxon>Magnoliopsida</taxon>
        <taxon>eudicotyledons</taxon>
        <taxon>Gunneridae</taxon>
        <taxon>Pentapetalae</taxon>
        <taxon>rosids</taxon>
        <taxon>malvids</taxon>
        <taxon>Malvales</taxon>
        <taxon>Malvaceae</taxon>
        <taxon>Grewioideae</taxon>
        <taxon>Apeibeae</taxon>
        <taxon>Corchorus</taxon>
    </lineage>
</organism>
<dbReference type="Gramene" id="OMO57017">
    <property type="protein sequence ID" value="OMO57017"/>
    <property type="gene ID" value="CCACVL1_26064"/>
</dbReference>
<dbReference type="Proteomes" id="UP000188268">
    <property type="component" value="Unassembled WGS sequence"/>
</dbReference>
<accession>A0A1R3GG21</accession>
<evidence type="ECO:0000313" key="1">
    <source>
        <dbReference type="EMBL" id="OMO57017.1"/>
    </source>
</evidence>